<evidence type="ECO:0000256" key="1">
    <source>
        <dbReference type="SAM" id="Coils"/>
    </source>
</evidence>
<evidence type="ECO:0000313" key="3">
    <source>
        <dbReference type="EMBL" id="TFZ81699.1"/>
    </source>
</evidence>
<evidence type="ECO:0000256" key="2">
    <source>
        <dbReference type="SAM" id="Phobius"/>
    </source>
</evidence>
<feature type="transmembrane region" description="Helical" evidence="2">
    <location>
        <begin position="17"/>
        <end position="36"/>
    </location>
</feature>
<sequence>MFQLLKLLKTALPLSRGAVYGGLIAALAACVIYLQFQLTNLLKAELEHREQELEIQADMYEMRVQRLLDLDTKRQQQLAELERKKNKVHVIVKELEVNPEAREWKDAALPSVVVSSIDAIHSSLRNSSSSSDSANL</sequence>
<comment type="caution">
    <text evidence="3">The sequence shown here is derived from an EMBL/GenBank/DDBJ whole genome shotgun (WGS) entry which is preliminary data.</text>
</comment>
<accession>A0A4Z0F827</accession>
<gene>
    <name evidence="3" type="ORF">E4680_11555</name>
</gene>
<feature type="coiled-coil region" evidence="1">
    <location>
        <begin position="43"/>
        <end position="98"/>
    </location>
</feature>
<keyword evidence="2" id="KW-0812">Transmembrane</keyword>
<keyword evidence="4" id="KW-1185">Reference proteome</keyword>
<proteinExistence type="predicted"/>
<dbReference type="EMBL" id="SRIO01000017">
    <property type="protein sequence ID" value="TFZ81699.1"/>
    <property type="molecule type" value="Genomic_DNA"/>
</dbReference>
<dbReference type="AlphaFoldDB" id="A0A4Z0F827"/>
<keyword evidence="1" id="KW-0175">Coiled coil</keyword>
<reference evidence="3 4" key="1">
    <citation type="journal article" date="2019" name="ISME J.">
        <title>Candidatus Macondimonas diazotrophica, a novel gammaproteobacterial genus dominating crude-oil-contaminated coastal sediments.</title>
        <authorList>
            <person name="Karthikeyan S."/>
            <person name="Konstantinidis K."/>
        </authorList>
    </citation>
    <scope>NUCLEOTIDE SEQUENCE [LARGE SCALE GENOMIC DNA]</scope>
    <source>
        <strain evidence="3 4">KTK01</strain>
    </source>
</reference>
<dbReference type="RefSeq" id="WP_135282576.1">
    <property type="nucleotide sequence ID" value="NZ_SRIO01000017.1"/>
</dbReference>
<protein>
    <submittedName>
        <fullName evidence="3">Uncharacterized protein</fullName>
    </submittedName>
</protein>
<evidence type="ECO:0000313" key="4">
    <source>
        <dbReference type="Proteomes" id="UP000297890"/>
    </source>
</evidence>
<dbReference type="PROSITE" id="PS51257">
    <property type="entry name" value="PROKAR_LIPOPROTEIN"/>
    <property type="match status" value="1"/>
</dbReference>
<keyword evidence="2" id="KW-0472">Membrane</keyword>
<name>A0A4Z0F827_9GAMM</name>
<keyword evidence="2" id="KW-1133">Transmembrane helix</keyword>
<dbReference type="Proteomes" id="UP000297890">
    <property type="component" value="Unassembled WGS sequence"/>
</dbReference>
<organism evidence="3 4">
    <name type="scientific">Candidatus Macondimonas diazotrophica</name>
    <dbReference type="NCBI Taxonomy" id="2305248"/>
    <lineage>
        <taxon>Bacteria</taxon>
        <taxon>Pseudomonadati</taxon>
        <taxon>Pseudomonadota</taxon>
        <taxon>Gammaproteobacteria</taxon>
        <taxon>Chromatiales</taxon>
        <taxon>Ectothiorhodospiraceae</taxon>
        <taxon>Candidatus Macondimonas</taxon>
    </lineage>
</organism>